<dbReference type="AlphaFoldDB" id="A0A5E4R2R8"/>
<evidence type="ECO:0000313" key="1">
    <source>
        <dbReference type="EMBL" id="VVD04811.1"/>
    </source>
</evidence>
<protein>
    <submittedName>
        <fullName evidence="1">Uncharacterized protein</fullName>
    </submittedName>
</protein>
<gene>
    <name evidence="1" type="ORF">LSINAPIS_LOCUS14489</name>
</gene>
<reference evidence="1 2" key="1">
    <citation type="submission" date="2017-07" db="EMBL/GenBank/DDBJ databases">
        <authorList>
            <person name="Talla V."/>
            <person name="Backstrom N."/>
        </authorList>
    </citation>
    <scope>NUCLEOTIDE SEQUENCE [LARGE SCALE GENOMIC DNA]</scope>
</reference>
<dbReference type="EMBL" id="FZQP02006898">
    <property type="protein sequence ID" value="VVD04811.1"/>
    <property type="molecule type" value="Genomic_DNA"/>
</dbReference>
<name>A0A5E4R2R8_9NEOP</name>
<sequence>MATLIRSDIYNVESCLDGSADHTPVILNLSAGVINEGKPEKLYNHKTDWDGFRMQLEEKTNLHTPLKSPNDEACL</sequence>
<organism evidence="1 2">
    <name type="scientific">Leptidea sinapis</name>
    <dbReference type="NCBI Taxonomy" id="189913"/>
    <lineage>
        <taxon>Eukaryota</taxon>
        <taxon>Metazoa</taxon>
        <taxon>Ecdysozoa</taxon>
        <taxon>Arthropoda</taxon>
        <taxon>Hexapoda</taxon>
        <taxon>Insecta</taxon>
        <taxon>Pterygota</taxon>
        <taxon>Neoptera</taxon>
        <taxon>Endopterygota</taxon>
        <taxon>Lepidoptera</taxon>
        <taxon>Glossata</taxon>
        <taxon>Ditrysia</taxon>
        <taxon>Papilionoidea</taxon>
        <taxon>Pieridae</taxon>
        <taxon>Dismorphiinae</taxon>
        <taxon>Leptidea</taxon>
    </lineage>
</organism>
<accession>A0A5E4R2R8</accession>
<evidence type="ECO:0000313" key="2">
    <source>
        <dbReference type="Proteomes" id="UP000324832"/>
    </source>
</evidence>
<dbReference type="Proteomes" id="UP000324832">
    <property type="component" value="Unassembled WGS sequence"/>
</dbReference>
<proteinExistence type="predicted"/>
<keyword evidence="2" id="KW-1185">Reference proteome</keyword>